<dbReference type="AlphaFoldDB" id="A0A5B7F766"/>
<dbReference type="Proteomes" id="UP000324222">
    <property type="component" value="Unassembled WGS sequence"/>
</dbReference>
<proteinExistence type="predicted"/>
<dbReference type="EMBL" id="VSRR010004916">
    <property type="protein sequence ID" value="MPC41069.1"/>
    <property type="molecule type" value="Genomic_DNA"/>
</dbReference>
<evidence type="ECO:0000313" key="2">
    <source>
        <dbReference type="EMBL" id="MPC41069.1"/>
    </source>
</evidence>
<organism evidence="2 3">
    <name type="scientific">Portunus trituberculatus</name>
    <name type="common">Swimming crab</name>
    <name type="synonym">Neptunus trituberculatus</name>
    <dbReference type="NCBI Taxonomy" id="210409"/>
    <lineage>
        <taxon>Eukaryota</taxon>
        <taxon>Metazoa</taxon>
        <taxon>Ecdysozoa</taxon>
        <taxon>Arthropoda</taxon>
        <taxon>Crustacea</taxon>
        <taxon>Multicrustacea</taxon>
        <taxon>Malacostraca</taxon>
        <taxon>Eumalacostraca</taxon>
        <taxon>Eucarida</taxon>
        <taxon>Decapoda</taxon>
        <taxon>Pleocyemata</taxon>
        <taxon>Brachyura</taxon>
        <taxon>Eubrachyura</taxon>
        <taxon>Portunoidea</taxon>
        <taxon>Portunidae</taxon>
        <taxon>Portuninae</taxon>
        <taxon>Portunus</taxon>
    </lineage>
</organism>
<sequence length="73" mass="7879">MTGLQRDHGPPTPPYRPVTAAPPLTAPCCCYYRSPRLTVPVAEYAVFTLRRPSNFAVWGMGGLRAALAGGYGR</sequence>
<protein>
    <submittedName>
        <fullName evidence="2">Uncharacterized protein</fullName>
    </submittedName>
</protein>
<evidence type="ECO:0000256" key="1">
    <source>
        <dbReference type="SAM" id="MobiDB-lite"/>
    </source>
</evidence>
<keyword evidence="3" id="KW-1185">Reference proteome</keyword>
<evidence type="ECO:0000313" key="3">
    <source>
        <dbReference type="Proteomes" id="UP000324222"/>
    </source>
</evidence>
<reference evidence="2 3" key="1">
    <citation type="submission" date="2019-05" db="EMBL/GenBank/DDBJ databases">
        <title>Another draft genome of Portunus trituberculatus and its Hox gene families provides insights of decapod evolution.</title>
        <authorList>
            <person name="Jeong J.-H."/>
            <person name="Song I."/>
            <person name="Kim S."/>
            <person name="Choi T."/>
            <person name="Kim D."/>
            <person name="Ryu S."/>
            <person name="Kim W."/>
        </authorList>
    </citation>
    <scope>NUCLEOTIDE SEQUENCE [LARGE SCALE GENOMIC DNA]</scope>
    <source>
        <tissue evidence="2">Muscle</tissue>
    </source>
</reference>
<comment type="caution">
    <text evidence="2">The sequence shown here is derived from an EMBL/GenBank/DDBJ whole genome shotgun (WGS) entry which is preliminary data.</text>
</comment>
<name>A0A5B7F766_PORTR</name>
<accession>A0A5B7F766</accession>
<gene>
    <name evidence="2" type="ORF">E2C01_034650</name>
</gene>
<feature type="region of interest" description="Disordered" evidence="1">
    <location>
        <begin position="1"/>
        <end position="23"/>
    </location>
</feature>